<organism evidence="1 2">
    <name type="scientific">Streptomyces achromogenes</name>
    <dbReference type="NCBI Taxonomy" id="67255"/>
    <lineage>
        <taxon>Bacteria</taxon>
        <taxon>Bacillati</taxon>
        <taxon>Actinomycetota</taxon>
        <taxon>Actinomycetes</taxon>
        <taxon>Kitasatosporales</taxon>
        <taxon>Streptomycetaceae</taxon>
        <taxon>Streptomyces</taxon>
    </lineage>
</organism>
<keyword evidence="2" id="KW-1185">Reference proteome</keyword>
<dbReference type="Proteomes" id="UP001243364">
    <property type="component" value="Unassembled WGS sequence"/>
</dbReference>
<proteinExistence type="predicted"/>
<sequence>MVASTNVHGDITQQIGADKVDITSIISDPDQ</sequence>
<gene>
    <name evidence="1" type="ORF">QFZ56_007720</name>
</gene>
<dbReference type="EMBL" id="JAUSYA010000001">
    <property type="protein sequence ID" value="MDQ0688757.1"/>
    <property type="molecule type" value="Genomic_DNA"/>
</dbReference>
<name>A0ABU0QDN1_STRAH</name>
<evidence type="ECO:0000313" key="2">
    <source>
        <dbReference type="Proteomes" id="UP001243364"/>
    </source>
</evidence>
<protein>
    <submittedName>
        <fullName evidence="1">ABC-type Zn uptake system ZnuABC Zn-binding protein ZnuA</fullName>
    </submittedName>
</protein>
<evidence type="ECO:0000313" key="1">
    <source>
        <dbReference type="EMBL" id="MDQ0688757.1"/>
    </source>
</evidence>
<reference evidence="1 2" key="1">
    <citation type="submission" date="2023-07" db="EMBL/GenBank/DDBJ databases">
        <title>Comparative genomics of wheat-associated soil bacteria to identify genetic determinants of phenazine resistance.</title>
        <authorList>
            <person name="Mouncey N."/>
        </authorList>
    </citation>
    <scope>NUCLEOTIDE SEQUENCE [LARGE SCALE GENOMIC DNA]</scope>
    <source>
        <strain evidence="1 2">W4I19-2</strain>
    </source>
</reference>
<accession>A0ABU0QDN1</accession>
<comment type="caution">
    <text evidence="1">The sequence shown here is derived from an EMBL/GenBank/DDBJ whole genome shotgun (WGS) entry which is preliminary data.</text>
</comment>